<evidence type="ECO:0000313" key="11">
    <source>
        <dbReference type="Proteomes" id="UP001164746"/>
    </source>
</evidence>
<dbReference type="PROSITE" id="PS50294">
    <property type="entry name" value="WD_REPEATS_REGION"/>
    <property type="match status" value="2"/>
</dbReference>
<feature type="region of interest" description="Disordered" evidence="8">
    <location>
        <begin position="39"/>
        <end position="59"/>
    </location>
</feature>
<dbReference type="Proteomes" id="UP001164746">
    <property type="component" value="Chromosome 15"/>
</dbReference>
<dbReference type="Pfam" id="PF24807">
    <property type="entry name" value="WD40_CDC20-Fz"/>
    <property type="match status" value="1"/>
</dbReference>
<dbReference type="InterPro" id="IPR056150">
    <property type="entry name" value="WD40_CDC20-Fz"/>
</dbReference>
<proteinExistence type="inferred from homology"/>
<sequence>MSHFKFDNLVTELTRLDAPLQSGPAMRFNRKSASGLAVSLGSPRSARTPNVPDSARFIPSRSNTDFDLAGYTMKPRQEAEDEENQSPTRVEYQRQLGAAMNIPEDQRILSFKDNKPKPAEGHTNNLQVIYSKNKAWGPGQGPKRVIPKVPERILDAPELLDDYYLNLLDWSSNNHVAVALGAAVFIWDASSGSIVQLTEMDTPSEYVSAVKWITQGSILAVGNSLGHVELWDVPTQKKIRSMTGHAARVGSLSWNNHVVSSGSRSGAIHHSDVRVANHNIGTLANHTQDVCGLAWSPDGRHLASGGNDNVLNVWPNTLGGDVTPLLTLTHHQAAVKALSWCPWQQNILASGGGTADRHIRLWNVNTGCPLTSVCAVLWNQEHNELVSGHGFSQNQLSIWRYPDLAKVADLEGHKARVLNLSMSPDSTMVASAAADETLRIWNCFAVDQKRKKAPPKLAGQTETIILKASRIR</sequence>
<keyword evidence="5" id="KW-0498">Mitosis</keyword>
<evidence type="ECO:0000256" key="4">
    <source>
        <dbReference type="ARBA" id="ARBA00022737"/>
    </source>
</evidence>
<feature type="repeat" description="WD" evidence="7">
    <location>
        <begin position="410"/>
        <end position="442"/>
    </location>
</feature>
<keyword evidence="2 7" id="KW-0853">WD repeat</keyword>
<keyword evidence="4" id="KW-0677">Repeat</keyword>
<dbReference type="InterPro" id="IPR036322">
    <property type="entry name" value="WD40_repeat_dom_sf"/>
</dbReference>
<dbReference type="SUPFAM" id="SSF50978">
    <property type="entry name" value="WD40 repeat-like"/>
    <property type="match status" value="1"/>
</dbReference>
<evidence type="ECO:0000313" key="10">
    <source>
        <dbReference type="EMBL" id="WAR28804.1"/>
    </source>
</evidence>
<evidence type="ECO:0000256" key="7">
    <source>
        <dbReference type="PROSITE-ProRule" id="PRU00221"/>
    </source>
</evidence>
<organism evidence="10 11">
    <name type="scientific">Mya arenaria</name>
    <name type="common">Soft-shell clam</name>
    <dbReference type="NCBI Taxonomy" id="6604"/>
    <lineage>
        <taxon>Eukaryota</taxon>
        <taxon>Metazoa</taxon>
        <taxon>Spiralia</taxon>
        <taxon>Lophotrochozoa</taxon>
        <taxon>Mollusca</taxon>
        <taxon>Bivalvia</taxon>
        <taxon>Autobranchia</taxon>
        <taxon>Heteroconchia</taxon>
        <taxon>Euheterodonta</taxon>
        <taxon>Imparidentia</taxon>
        <taxon>Neoheterodontei</taxon>
        <taxon>Myida</taxon>
        <taxon>Myoidea</taxon>
        <taxon>Myidae</taxon>
        <taxon>Mya</taxon>
    </lineage>
</organism>
<dbReference type="InterPro" id="IPR015943">
    <property type="entry name" value="WD40/YVTN_repeat-like_dom_sf"/>
</dbReference>
<dbReference type="EMBL" id="CP111026">
    <property type="protein sequence ID" value="WAR28804.1"/>
    <property type="molecule type" value="Genomic_DNA"/>
</dbReference>
<dbReference type="InterPro" id="IPR001680">
    <property type="entry name" value="WD40_rpt"/>
</dbReference>
<evidence type="ECO:0000259" key="9">
    <source>
        <dbReference type="Pfam" id="PF24807"/>
    </source>
</evidence>
<accession>A0ABY7G640</accession>
<evidence type="ECO:0000256" key="5">
    <source>
        <dbReference type="ARBA" id="ARBA00022776"/>
    </source>
</evidence>
<evidence type="ECO:0000256" key="2">
    <source>
        <dbReference type="ARBA" id="ARBA00022574"/>
    </source>
</evidence>
<keyword evidence="6" id="KW-0131">Cell cycle</keyword>
<evidence type="ECO:0000256" key="6">
    <source>
        <dbReference type="ARBA" id="ARBA00023306"/>
    </source>
</evidence>
<evidence type="ECO:0000256" key="8">
    <source>
        <dbReference type="SAM" id="MobiDB-lite"/>
    </source>
</evidence>
<evidence type="ECO:0000256" key="1">
    <source>
        <dbReference type="ARBA" id="ARBA00006445"/>
    </source>
</evidence>
<comment type="similarity">
    <text evidence="1">Belongs to the WD repeat CDC20/Fizzy family.</text>
</comment>
<dbReference type="PANTHER" id="PTHR19918">
    <property type="entry name" value="CELL DIVISION CYCLE 20 CDC20 FIZZY -RELATED"/>
    <property type="match status" value="1"/>
</dbReference>
<keyword evidence="3" id="KW-0132">Cell division</keyword>
<dbReference type="PROSITE" id="PS50082">
    <property type="entry name" value="WD_REPEATS_2"/>
    <property type="match status" value="3"/>
</dbReference>
<protein>
    <submittedName>
        <fullName evidence="10">CDC20-like protein</fullName>
    </submittedName>
</protein>
<feature type="repeat" description="WD" evidence="7">
    <location>
        <begin position="200"/>
        <end position="241"/>
    </location>
</feature>
<feature type="domain" description="CDC20/Fizzy WD40" evidence="9">
    <location>
        <begin position="154"/>
        <end position="441"/>
    </location>
</feature>
<name>A0ABY7G640_MYAAR</name>
<dbReference type="SMART" id="SM00320">
    <property type="entry name" value="WD40"/>
    <property type="match status" value="6"/>
</dbReference>
<evidence type="ECO:0000256" key="3">
    <source>
        <dbReference type="ARBA" id="ARBA00022618"/>
    </source>
</evidence>
<gene>
    <name evidence="10" type="ORF">MAR_014508</name>
</gene>
<keyword evidence="11" id="KW-1185">Reference proteome</keyword>
<dbReference type="Gene3D" id="2.130.10.10">
    <property type="entry name" value="YVTN repeat-like/Quinoprotein amine dehydrogenase"/>
    <property type="match status" value="1"/>
</dbReference>
<reference evidence="10" key="1">
    <citation type="submission" date="2022-11" db="EMBL/GenBank/DDBJ databases">
        <title>Centuries of genome instability and evolution in soft-shell clam transmissible cancer (bioRxiv).</title>
        <authorList>
            <person name="Hart S.F.M."/>
            <person name="Yonemitsu M.A."/>
            <person name="Giersch R.M."/>
            <person name="Beal B.F."/>
            <person name="Arriagada G."/>
            <person name="Davis B.W."/>
            <person name="Ostrander E.A."/>
            <person name="Goff S.P."/>
            <person name="Metzger M.J."/>
        </authorList>
    </citation>
    <scope>NUCLEOTIDE SEQUENCE</scope>
    <source>
        <strain evidence="10">MELC-2E11</strain>
        <tissue evidence="10">Siphon/mantle</tissue>
    </source>
</reference>
<feature type="repeat" description="WD" evidence="7">
    <location>
        <begin position="283"/>
        <end position="314"/>
    </location>
</feature>
<dbReference type="InterPro" id="IPR033010">
    <property type="entry name" value="Cdc20/Fizzy"/>
</dbReference>
<dbReference type="PANTHER" id="PTHR19918:SF8">
    <property type="entry name" value="FI02843P"/>
    <property type="match status" value="1"/>
</dbReference>